<gene>
    <name evidence="2" type="ORF">LITE_LOCUS2199</name>
</gene>
<feature type="region of interest" description="Disordered" evidence="1">
    <location>
        <begin position="1"/>
        <end position="38"/>
    </location>
</feature>
<evidence type="ECO:0000256" key="1">
    <source>
        <dbReference type="SAM" id="MobiDB-lite"/>
    </source>
</evidence>
<comment type="caution">
    <text evidence="2">The sequence shown here is derived from an EMBL/GenBank/DDBJ whole genome shotgun (WGS) entry which is preliminary data.</text>
</comment>
<sequence length="38" mass="4394">MEKGDTLFQLSRRRVHHHTQGRRHPNSSAHGRQSGVCE</sequence>
<feature type="compositionally biased region" description="Basic residues" evidence="1">
    <location>
        <begin position="11"/>
        <end position="25"/>
    </location>
</feature>
<keyword evidence="3" id="KW-1185">Reference proteome</keyword>
<name>A0AAV0H1W2_9ROSI</name>
<dbReference type="AlphaFoldDB" id="A0AAV0H1W2"/>
<protein>
    <submittedName>
        <fullName evidence="2">Uncharacterized protein</fullName>
    </submittedName>
</protein>
<dbReference type="Proteomes" id="UP001154282">
    <property type="component" value="Unassembled WGS sequence"/>
</dbReference>
<proteinExistence type="predicted"/>
<reference evidence="2" key="1">
    <citation type="submission" date="2022-08" db="EMBL/GenBank/DDBJ databases">
        <authorList>
            <person name="Gutierrez-Valencia J."/>
        </authorList>
    </citation>
    <scope>NUCLEOTIDE SEQUENCE</scope>
</reference>
<evidence type="ECO:0000313" key="2">
    <source>
        <dbReference type="EMBL" id="CAI0379281.1"/>
    </source>
</evidence>
<accession>A0AAV0H1W2</accession>
<dbReference type="EMBL" id="CAMGYJ010000002">
    <property type="protein sequence ID" value="CAI0379281.1"/>
    <property type="molecule type" value="Genomic_DNA"/>
</dbReference>
<organism evidence="2 3">
    <name type="scientific">Linum tenue</name>
    <dbReference type="NCBI Taxonomy" id="586396"/>
    <lineage>
        <taxon>Eukaryota</taxon>
        <taxon>Viridiplantae</taxon>
        <taxon>Streptophyta</taxon>
        <taxon>Embryophyta</taxon>
        <taxon>Tracheophyta</taxon>
        <taxon>Spermatophyta</taxon>
        <taxon>Magnoliopsida</taxon>
        <taxon>eudicotyledons</taxon>
        <taxon>Gunneridae</taxon>
        <taxon>Pentapetalae</taxon>
        <taxon>rosids</taxon>
        <taxon>fabids</taxon>
        <taxon>Malpighiales</taxon>
        <taxon>Linaceae</taxon>
        <taxon>Linum</taxon>
    </lineage>
</organism>
<evidence type="ECO:0000313" key="3">
    <source>
        <dbReference type="Proteomes" id="UP001154282"/>
    </source>
</evidence>